<feature type="non-terminal residue" evidence="1">
    <location>
        <position position="1"/>
    </location>
</feature>
<keyword evidence="1" id="KW-0689">Ribosomal protein</keyword>
<dbReference type="OrthoDB" id="2436667at2759"/>
<keyword evidence="1" id="KW-0687">Ribonucleoprotein</keyword>
<dbReference type="PANTHER" id="PTHR10715">
    <property type="entry name" value="60S RIBOSOMAL PROTEIN L6"/>
    <property type="match status" value="1"/>
</dbReference>
<dbReference type="EMBL" id="KZ371509">
    <property type="protein sequence ID" value="PIO57128.1"/>
    <property type="molecule type" value="Genomic_DNA"/>
</dbReference>
<dbReference type="GO" id="GO:0000027">
    <property type="term" value="P:ribosomal large subunit assembly"/>
    <property type="evidence" value="ECO:0007669"/>
    <property type="project" value="TreeGrafter"/>
</dbReference>
<dbReference type="InterPro" id="IPR000915">
    <property type="entry name" value="60S_ribosomal_eL6"/>
</dbReference>
<keyword evidence="2" id="KW-1185">Reference proteome</keyword>
<gene>
    <name evidence="1" type="ORF">TELCIR_21469</name>
</gene>
<accession>A0A2G9TGU6</accession>
<name>A0A2G9TGU6_TELCI</name>
<dbReference type="GO" id="GO:0003735">
    <property type="term" value="F:structural constituent of ribosome"/>
    <property type="evidence" value="ECO:0007669"/>
    <property type="project" value="InterPro"/>
</dbReference>
<sequence>RKTLSGKKGENIFAAGKVEYQVTEQRKTDQKAIDAPILAAIKKNPEHKFLFGYLGSRFMLGKRQYPHNMVF</sequence>
<protein>
    <submittedName>
        <fullName evidence="1">Ribosomal protein L6e</fullName>
    </submittedName>
</protein>
<dbReference type="PANTHER" id="PTHR10715:SF0">
    <property type="entry name" value="LARGE RIBOSOMAL SUBUNIT PROTEIN EL6"/>
    <property type="match status" value="1"/>
</dbReference>
<reference evidence="1 2" key="1">
    <citation type="submission" date="2015-09" db="EMBL/GenBank/DDBJ databases">
        <title>Draft genome of the parasitic nematode Teladorsagia circumcincta isolate WARC Sus (inbred).</title>
        <authorList>
            <person name="Mitreva M."/>
        </authorList>
    </citation>
    <scope>NUCLEOTIDE SEQUENCE [LARGE SCALE GENOMIC DNA]</scope>
    <source>
        <strain evidence="1 2">S</strain>
    </source>
</reference>
<dbReference type="Proteomes" id="UP000230423">
    <property type="component" value="Unassembled WGS sequence"/>
</dbReference>
<evidence type="ECO:0000313" key="2">
    <source>
        <dbReference type="Proteomes" id="UP000230423"/>
    </source>
</evidence>
<dbReference type="GO" id="GO:0022625">
    <property type="term" value="C:cytosolic large ribosomal subunit"/>
    <property type="evidence" value="ECO:0007669"/>
    <property type="project" value="TreeGrafter"/>
</dbReference>
<proteinExistence type="predicted"/>
<organism evidence="1 2">
    <name type="scientific">Teladorsagia circumcincta</name>
    <name type="common">Brown stomach worm</name>
    <name type="synonym">Ostertagia circumcincta</name>
    <dbReference type="NCBI Taxonomy" id="45464"/>
    <lineage>
        <taxon>Eukaryota</taxon>
        <taxon>Metazoa</taxon>
        <taxon>Ecdysozoa</taxon>
        <taxon>Nematoda</taxon>
        <taxon>Chromadorea</taxon>
        <taxon>Rhabditida</taxon>
        <taxon>Rhabditina</taxon>
        <taxon>Rhabditomorpha</taxon>
        <taxon>Strongyloidea</taxon>
        <taxon>Trichostrongylidae</taxon>
        <taxon>Teladorsagia</taxon>
    </lineage>
</organism>
<dbReference type="Pfam" id="PF01159">
    <property type="entry name" value="Ribosomal_L6e"/>
    <property type="match status" value="1"/>
</dbReference>
<dbReference type="GO" id="GO:0002181">
    <property type="term" value="P:cytoplasmic translation"/>
    <property type="evidence" value="ECO:0007669"/>
    <property type="project" value="TreeGrafter"/>
</dbReference>
<evidence type="ECO:0000313" key="1">
    <source>
        <dbReference type="EMBL" id="PIO57128.1"/>
    </source>
</evidence>
<dbReference type="AlphaFoldDB" id="A0A2G9TGU6"/>
<dbReference type="GO" id="GO:0003723">
    <property type="term" value="F:RNA binding"/>
    <property type="evidence" value="ECO:0007669"/>
    <property type="project" value="TreeGrafter"/>
</dbReference>